<dbReference type="Pfam" id="PF01640">
    <property type="entry name" value="Peptidase_C10"/>
    <property type="match status" value="1"/>
</dbReference>
<dbReference type="Gene3D" id="3.90.70.50">
    <property type="entry name" value="Peptidase C10, streptopain"/>
    <property type="match status" value="1"/>
</dbReference>
<dbReference type="PRINTS" id="PR00797">
    <property type="entry name" value="STREPTOPAIN"/>
</dbReference>
<feature type="signal peptide" evidence="2">
    <location>
        <begin position="1"/>
        <end position="19"/>
    </location>
</feature>
<evidence type="ECO:0000256" key="2">
    <source>
        <dbReference type="SAM" id="SignalP"/>
    </source>
</evidence>
<dbReference type="GO" id="GO:0008234">
    <property type="term" value="F:cysteine-type peptidase activity"/>
    <property type="evidence" value="ECO:0007669"/>
    <property type="project" value="UniProtKB-KW"/>
</dbReference>
<dbReference type="GO" id="GO:0006508">
    <property type="term" value="P:proteolysis"/>
    <property type="evidence" value="ECO:0007669"/>
    <property type="project" value="UniProtKB-KW"/>
</dbReference>
<feature type="chain" id="PRO_5037364965" description="Spi protease inhibitor domain-containing protein" evidence="2">
    <location>
        <begin position="20"/>
        <end position="552"/>
    </location>
</feature>
<dbReference type="InterPro" id="IPR000200">
    <property type="entry name" value="Peptidase_C10"/>
</dbReference>
<evidence type="ECO:0008006" key="5">
    <source>
        <dbReference type="Google" id="ProtNLM"/>
    </source>
</evidence>
<dbReference type="AlphaFoldDB" id="A0A928BR12"/>
<feature type="active site" description="Proton acceptor" evidence="1">
    <location>
        <position position="300"/>
    </location>
</feature>
<evidence type="ECO:0000313" key="3">
    <source>
        <dbReference type="EMBL" id="MBE6265261.1"/>
    </source>
</evidence>
<protein>
    <recommendedName>
        <fullName evidence="5">Spi protease inhibitor domain-containing protein</fullName>
    </recommendedName>
</protein>
<name>A0A928BR12_XYLRU</name>
<dbReference type="SUPFAM" id="SSF54001">
    <property type="entry name" value="Cysteine proteinases"/>
    <property type="match status" value="1"/>
</dbReference>
<dbReference type="EMBL" id="SUYD01000002">
    <property type="protein sequence ID" value="MBE6265261.1"/>
    <property type="molecule type" value="Genomic_DNA"/>
</dbReference>
<evidence type="ECO:0000256" key="1">
    <source>
        <dbReference type="PIRSR" id="PIRSR600200-1"/>
    </source>
</evidence>
<dbReference type="InterPro" id="IPR044934">
    <property type="entry name" value="Streptopain_sf"/>
</dbReference>
<proteinExistence type="predicted"/>
<accession>A0A928BR12</accession>
<comment type="caution">
    <text evidence="3">The sequence shown here is derived from an EMBL/GenBank/DDBJ whole genome shotgun (WGS) entry which is preliminary data.</text>
</comment>
<reference evidence="3" key="1">
    <citation type="submission" date="2019-04" db="EMBL/GenBank/DDBJ databases">
        <title>Evolution of Biomass-Degrading Anaerobic Consortia Revealed by Metagenomics.</title>
        <authorList>
            <person name="Peng X."/>
        </authorList>
    </citation>
    <scope>NUCLEOTIDE SEQUENCE</scope>
    <source>
        <strain evidence="3">SIG141</strain>
    </source>
</reference>
<evidence type="ECO:0000313" key="4">
    <source>
        <dbReference type="Proteomes" id="UP000763088"/>
    </source>
</evidence>
<feature type="active site" description="Nucleophile" evidence="1">
    <location>
        <position position="155"/>
    </location>
</feature>
<keyword evidence="2" id="KW-0732">Signal</keyword>
<organism evidence="3 4">
    <name type="scientific">Xylanibacter ruminicola</name>
    <name type="common">Prevotella ruminicola</name>
    <dbReference type="NCBI Taxonomy" id="839"/>
    <lineage>
        <taxon>Bacteria</taxon>
        <taxon>Pseudomonadati</taxon>
        <taxon>Bacteroidota</taxon>
        <taxon>Bacteroidia</taxon>
        <taxon>Bacteroidales</taxon>
        <taxon>Prevotellaceae</taxon>
        <taxon>Xylanibacter</taxon>
    </lineage>
</organism>
<sequence>MTKNHILLFLLFFCLSVSAKERTDNDMKRIAMGVLKHHTATRGVSSELTCISETGTYRIYGYEDCFAVISRDDNSDAVLGYSFTPFDQDNIPCGLKWWLSAIDATLQQSSINRARAITRSTPVVVEPLITSEWGQGDPYNLKCPTFQGKNGPVGCVATAMSQLMYYYKFPEAASGSGYYTLGEASQKHTVTINSTYDWSQFKDKYTSSWFMTEAEKQNLSQLCYDAGVATHMNYASDGSGSQVQVAANALGQVFNYDSLSIKCVYRDYCSEEEWLETICNEFVNGRPIIIGGQDKMYGGHAFILDGINENGLIHVNWGWNGSSDGYYNISDLNPSGILGSSSVMHFNFDQCIITNLKPSTSSSGGGAYRSLWVIDSEDFLVSDQMNGILLSGPELFWQYNHLTFYGKIGVQFVDADGKECFFATLLDTNSKNIGPVEGGHGYYVSYFNRIMSADLESLPAGTYTAYLASKAIQDEHPQYICYPGGNHNVYTITKAADGSLTIVKSGTSGITSVKKTSAVSKNIYDLRGRNLGTDASALPKGVYIIDGKKVVK</sequence>
<dbReference type="Proteomes" id="UP000763088">
    <property type="component" value="Unassembled WGS sequence"/>
</dbReference>
<dbReference type="InterPro" id="IPR038765">
    <property type="entry name" value="Papain-like_cys_pep_sf"/>
</dbReference>
<gene>
    <name evidence="3" type="ORF">E7102_02130</name>
</gene>